<evidence type="ECO:0000256" key="2">
    <source>
        <dbReference type="ARBA" id="ARBA00012925"/>
    </source>
</evidence>
<dbReference type="AlphaFoldDB" id="A0A6I2GRA3"/>
<dbReference type="EMBL" id="WJQS01000008">
    <property type="protein sequence ID" value="MRI85995.1"/>
    <property type="molecule type" value="Genomic_DNA"/>
</dbReference>
<feature type="binding site" evidence="7">
    <location>
        <position position="39"/>
    </location>
    <ligand>
        <name>Zn(2+)</name>
        <dbReference type="ChEBI" id="CHEBI:29105"/>
    </ligand>
</feature>
<feature type="binding site" evidence="7">
    <location>
        <position position="41"/>
    </location>
    <ligand>
        <name>Zn(2+)</name>
        <dbReference type="ChEBI" id="CHEBI:29105"/>
    </ligand>
</feature>
<comment type="function">
    <text evidence="8">Reversible hydration of carbon dioxide.</text>
</comment>
<protein>
    <recommendedName>
        <fullName evidence="2 8">Carbonic anhydrase</fullName>
        <ecNumber evidence="2 8">4.2.1.1</ecNumber>
    </recommendedName>
    <alternativeName>
        <fullName evidence="8">Carbonate dehydratase</fullName>
    </alternativeName>
</protein>
<evidence type="ECO:0000256" key="8">
    <source>
        <dbReference type="RuleBase" id="RU003956"/>
    </source>
</evidence>
<organism evidence="10 11">
    <name type="scientific">Fundicoccus ignavus</name>
    <dbReference type="NCBI Taxonomy" id="2664442"/>
    <lineage>
        <taxon>Bacteria</taxon>
        <taxon>Bacillati</taxon>
        <taxon>Bacillota</taxon>
        <taxon>Bacilli</taxon>
        <taxon>Lactobacillales</taxon>
        <taxon>Aerococcaceae</taxon>
        <taxon>Fundicoccus</taxon>
    </lineage>
</organism>
<evidence type="ECO:0000313" key="11">
    <source>
        <dbReference type="Proteomes" id="UP000430975"/>
    </source>
</evidence>
<evidence type="ECO:0000256" key="5">
    <source>
        <dbReference type="ARBA" id="ARBA00023239"/>
    </source>
</evidence>
<comment type="caution">
    <text evidence="10">The sequence shown here is derived from an EMBL/GenBank/DDBJ whole genome shotgun (WGS) entry which is preliminary data.</text>
</comment>
<dbReference type="Gene3D" id="3.40.1050.10">
    <property type="entry name" value="Carbonic anhydrase"/>
    <property type="match status" value="1"/>
</dbReference>
<dbReference type="Proteomes" id="UP000469870">
    <property type="component" value="Unassembled WGS sequence"/>
</dbReference>
<dbReference type="SMART" id="SM00947">
    <property type="entry name" value="Pro_CA"/>
    <property type="match status" value="1"/>
</dbReference>
<proteinExistence type="inferred from homology"/>
<dbReference type="RefSeq" id="WP_153861977.1">
    <property type="nucleotide sequence ID" value="NZ_WJQR01000005.1"/>
</dbReference>
<feature type="binding site" evidence="7">
    <location>
        <position position="103"/>
    </location>
    <ligand>
        <name>Zn(2+)</name>
        <dbReference type="ChEBI" id="CHEBI:29105"/>
    </ligand>
</feature>
<dbReference type="Proteomes" id="UP000430975">
    <property type="component" value="Unassembled WGS sequence"/>
</dbReference>
<sequence length="206" mass="23270">MQDIYKALKQFKENDYLRNQTFYENLSESQTPHTLFIGCSDSRVSPERLLQAYPGEVFHIRNIANIVPPAGQSVKYASTTSAIEYAVEVLNVKNIIVCGHSNCGGCAASIHPPENIDQLPYTSIWISQINALRDQIAEEMTDASLTEKATCLEKLNVVQQLENLLTFDNIRDRVENGHLVLNGWHYNIGAGEISIYNQESKEYEIF</sequence>
<comment type="similarity">
    <text evidence="1 8">Belongs to the beta-class carbonic anhydrase family.</text>
</comment>
<dbReference type="SUPFAM" id="SSF53056">
    <property type="entry name" value="beta-carbonic anhydrase, cab"/>
    <property type="match status" value="1"/>
</dbReference>
<dbReference type="EC" id="4.2.1.1" evidence="2 8"/>
<dbReference type="PANTHER" id="PTHR11002">
    <property type="entry name" value="CARBONIC ANHYDRASE"/>
    <property type="match status" value="1"/>
</dbReference>
<evidence type="ECO:0000313" key="10">
    <source>
        <dbReference type="EMBL" id="MRI85995.1"/>
    </source>
</evidence>
<comment type="cofactor">
    <cofactor evidence="7">
        <name>Zn(2+)</name>
        <dbReference type="ChEBI" id="CHEBI:29105"/>
    </cofactor>
    <text evidence="7">Binds 1 zinc ion per subunit.</text>
</comment>
<comment type="catalytic activity">
    <reaction evidence="6 8">
        <text>hydrogencarbonate + H(+) = CO2 + H2O</text>
        <dbReference type="Rhea" id="RHEA:10748"/>
        <dbReference type="ChEBI" id="CHEBI:15377"/>
        <dbReference type="ChEBI" id="CHEBI:15378"/>
        <dbReference type="ChEBI" id="CHEBI:16526"/>
        <dbReference type="ChEBI" id="CHEBI:17544"/>
        <dbReference type="EC" id="4.2.1.1"/>
    </reaction>
</comment>
<dbReference type="InterPro" id="IPR036874">
    <property type="entry name" value="Carbonic_anhydrase_sf"/>
</dbReference>
<gene>
    <name evidence="10" type="ORF">GIY09_08980</name>
    <name evidence="9" type="ORF">GIY11_06675</name>
</gene>
<dbReference type="GO" id="GO:0004089">
    <property type="term" value="F:carbonate dehydratase activity"/>
    <property type="evidence" value="ECO:0007669"/>
    <property type="project" value="UniProtKB-UniRule"/>
</dbReference>
<dbReference type="PROSITE" id="PS00704">
    <property type="entry name" value="PROK_CO2_ANHYDRASE_1"/>
    <property type="match status" value="1"/>
</dbReference>
<dbReference type="PANTHER" id="PTHR11002:SF76">
    <property type="entry name" value="CARBONIC ANHYDRASE"/>
    <property type="match status" value="1"/>
</dbReference>
<keyword evidence="4 7" id="KW-0862">Zinc</keyword>
<dbReference type="InterPro" id="IPR001765">
    <property type="entry name" value="Carbonic_anhydrase"/>
</dbReference>
<name>A0A6I2GRA3_9LACT</name>
<evidence type="ECO:0000256" key="1">
    <source>
        <dbReference type="ARBA" id="ARBA00006217"/>
    </source>
</evidence>
<reference evidence="11 12" key="1">
    <citation type="submission" date="2019-11" db="EMBL/GenBank/DDBJ databases">
        <title>Characterisation of Fundicoccus ignavus gen. nov. sp. nov., a novel genus of the family Aerococcaceae isolated from bulk tank milk.</title>
        <authorList>
            <person name="Siebert A."/>
            <person name="Huptas C."/>
            <person name="Wenning M."/>
            <person name="Scherer S."/>
            <person name="Doll E.V."/>
        </authorList>
    </citation>
    <scope>NUCLEOTIDE SEQUENCE [LARGE SCALE GENOMIC DNA]</scope>
    <source>
        <strain evidence="9 12">DSM 109653</strain>
        <strain evidence="10 11">WS4759</strain>
    </source>
</reference>
<evidence type="ECO:0000256" key="4">
    <source>
        <dbReference type="ARBA" id="ARBA00022833"/>
    </source>
</evidence>
<evidence type="ECO:0000256" key="3">
    <source>
        <dbReference type="ARBA" id="ARBA00022723"/>
    </source>
</evidence>
<evidence type="ECO:0000256" key="7">
    <source>
        <dbReference type="PIRSR" id="PIRSR601765-1"/>
    </source>
</evidence>
<dbReference type="GO" id="GO:0008270">
    <property type="term" value="F:zinc ion binding"/>
    <property type="evidence" value="ECO:0007669"/>
    <property type="project" value="UniProtKB-UniRule"/>
</dbReference>
<dbReference type="PROSITE" id="PS00705">
    <property type="entry name" value="PROK_CO2_ANHYDRASE_2"/>
    <property type="match status" value="1"/>
</dbReference>
<evidence type="ECO:0000256" key="6">
    <source>
        <dbReference type="ARBA" id="ARBA00048348"/>
    </source>
</evidence>
<dbReference type="Pfam" id="PF00484">
    <property type="entry name" value="Pro_CA"/>
    <property type="match status" value="1"/>
</dbReference>
<dbReference type="EMBL" id="WJQR01000005">
    <property type="protein sequence ID" value="MRI81698.1"/>
    <property type="molecule type" value="Genomic_DNA"/>
</dbReference>
<dbReference type="InterPro" id="IPR015892">
    <property type="entry name" value="Carbonic_anhydrase_CS"/>
</dbReference>
<keyword evidence="5 8" id="KW-0456">Lyase</keyword>
<dbReference type="CDD" id="cd00884">
    <property type="entry name" value="beta_CA_cladeB"/>
    <property type="match status" value="1"/>
</dbReference>
<evidence type="ECO:0000313" key="9">
    <source>
        <dbReference type="EMBL" id="MRI81698.1"/>
    </source>
</evidence>
<evidence type="ECO:0000313" key="12">
    <source>
        <dbReference type="Proteomes" id="UP000469870"/>
    </source>
</evidence>
<dbReference type="InterPro" id="IPR045066">
    <property type="entry name" value="Beta_CA_cladeB"/>
</dbReference>
<keyword evidence="3 7" id="KW-0479">Metal-binding</keyword>
<feature type="binding site" evidence="7">
    <location>
        <position position="100"/>
    </location>
    <ligand>
        <name>Zn(2+)</name>
        <dbReference type="ChEBI" id="CHEBI:29105"/>
    </ligand>
</feature>
<accession>A0A6I2GRA3</accession>
<keyword evidence="11" id="KW-1185">Reference proteome</keyword>
<dbReference type="GO" id="GO:0015976">
    <property type="term" value="P:carbon utilization"/>
    <property type="evidence" value="ECO:0007669"/>
    <property type="project" value="InterPro"/>
</dbReference>